<dbReference type="AlphaFoldDB" id="A0A016VHT2"/>
<proteinExistence type="predicted"/>
<dbReference type="InterPro" id="IPR001283">
    <property type="entry name" value="CRISP-related"/>
</dbReference>
<dbReference type="SUPFAM" id="SSF55797">
    <property type="entry name" value="PR-1-like"/>
    <property type="match status" value="2"/>
</dbReference>
<dbReference type="EMBL" id="JARK01001346">
    <property type="protein sequence ID" value="EYC26532.1"/>
    <property type="molecule type" value="Genomic_DNA"/>
</dbReference>
<dbReference type="Gene3D" id="3.40.33.10">
    <property type="entry name" value="CAP"/>
    <property type="match status" value="2"/>
</dbReference>
<dbReference type="OrthoDB" id="5820037at2759"/>
<evidence type="ECO:0000313" key="3">
    <source>
        <dbReference type="Proteomes" id="UP000024635"/>
    </source>
</evidence>
<comment type="caution">
    <text evidence="2">The sequence shown here is derived from an EMBL/GenBank/DDBJ whole genome shotgun (WGS) entry which is preliminary data.</text>
</comment>
<gene>
    <name evidence="2" type="primary">Acey_s0010.g1207</name>
    <name evidence="2" type="synonym">ASP-s0010.g1207</name>
    <name evidence="2" type="ORF">Y032_0010g1207</name>
</gene>
<sequence>MLYATKMNLHRFVHIRQLVEIINDDRALLIFVCNFVLIKELLPRKKYQIHPAIMSSTWLVLSLTLLQMMSTSGTRKFGCKNSLISDEWREKVIRIHNDNRRKLAKGKQQGKNGVLPVSTNTQLLHWDCSMEEMAETAAISCPTTPTQPTIPGGNDKFGLTFESTNLKGKECDSIATTARLIKAWWTEGAKKQTNENFEQNNDKFSQMAFSGSKGLGCTYQTCGRQFYVLCLYGEDAVTKAAAANNKLYTASTSNPQINDVCKDCGNNAAGKLECEDALCTPAYTPIVITTGNVCPTCTKDVPEDVRVTALDMHNYYRRLLATGWAEDKKIKYAKPATEMNALVYDKDLEDDAYNFINPNPNQTPNPCPTAPEGNIGESFWSGNYKVTNEEAVKEAMKVWWGPLESTGLGDNLEYTSDRDNGAFKYFANVAHDQTKKVGCAVRTCNDQGITVVDCRYNAAIGGGVDIYKAGKMPCKPCPSGTACSKLGGLCEATP</sequence>
<dbReference type="InterPro" id="IPR014044">
    <property type="entry name" value="CAP_dom"/>
</dbReference>
<feature type="domain" description="SCP" evidence="1">
    <location>
        <begin position="87"/>
        <end position="233"/>
    </location>
</feature>
<dbReference type="InterPro" id="IPR035940">
    <property type="entry name" value="CAP_sf"/>
</dbReference>
<dbReference type="CDD" id="cd05380">
    <property type="entry name" value="CAP_euk"/>
    <property type="match status" value="2"/>
</dbReference>
<dbReference type="STRING" id="53326.A0A016VHT2"/>
<organism evidence="2 3">
    <name type="scientific">Ancylostoma ceylanicum</name>
    <dbReference type="NCBI Taxonomy" id="53326"/>
    <lineage>
        <taxon>Eukaryota</taxon>
        <taxon>Metazoa</taxon>
        <taxon>Ecdysozoa</taxon>
        <taxon>Nematoda</taxon>
        <taxon>Chromadorea</taxon>
        <taxon>Rhabditida</taxon>
        <taxon>Rhabditina</taxon>
        <taxon>Rhabditomorpha</taxon>
        <taxon>Strongyloidea</taxon>
        <taxon>Ancylostomatidae</taxon>
        <taxon>Ancylostomatinae</taxon>
        <taxon>Ancylostoma</taxon>
    </lineage>
</organism>
<dbReference type="Proteomes" id="UP000024635">
    <property type="component" value="Unassembled WGS sequence"/>
</dbReference>
<name>A0A016VHT2_9BILA</name>
<accession>A0A016VHT2</accession>
<reference evidence="3" key="1">
    <citation type="journal article" date="2015" name="Nat. Genet.">
        <title>The genome and transcriptome of the zoonotic hookworm Ancylostoma ceylanicum identify infection-specific gene families.</title>
        <authorList>
            <person name="Schwarz E.M."/>
            <person name="Hu Y."/>
            <person name="Antoshechkin I."/>
            <person name="Miller M.M."/>
            <person name="Sternberg P.W."/>
            <person name="Aroian R.V."/>
        </authorList>
    </citation>
    <scope>NUCLEOTIDE SEQUENCE</scope>
    <source>
        <strain evidence="3">HY135</strain>
    </source>
</reference>
<dbReference type="Pfam" id="PF00188">
    <property type="entry name" value="CAP"/>
    <property type="match status" value="2"/>
</dbReference>
<dbReference type="SMART" id="SM00198">
    <property type="entry name" value="SCP"/>
    <property type="match status" value="2"/>
</dbReference>
<protein>
    <recommendedName>
        <fullName evidence="1">SCP domain-containing protein</fullName>
    </recommendedName>
</protein>
<evidence type="ECO:0000313" key="2">
    <source>
        <dbReference type="EMBL" id="EYC26532.1"/>
    </source>
</evidence>
<keyword evidence="3" id="KW-1185">Reference proteome</keyword>
<feature type="domain" description="SCP" evidence="1">
    <location>
        <begin position="304"/>
        <end position="461"/>
    </location>
</feature>
<evidence type="ECO:0000259" key="1">
    <source>
        <dbReference type="SMART" id="SM00198"/>
    </source>
</evidence>
<dbReference type="PANTHER" id="PTHR10334">
    <property type="entry name" value="CYSTEINE-RICH SECRETORY PROTEIN-RELATED"/>
    <property type="match status" value="1"/>
</dbReference>